<name>A0A7J0EH06_9ERIC</name>
<proteinExistence type="predicted"/>
<accession>A0A7J0EH06</accession>
<dbReference type="EMBL" id="BJWL01000004">
    <property type="protein sequence ID" value="GFY85773.1"/>
    <property type="molecule type" value="Genomic_DNA"/>
</dbReference>
<keyword evidence="3" id="KW-1185">Reference proteome</keyword>
<feature type="region of interest" description="Disordered" evidence="1">
    <location>
        <begin position="168"/>
        <end position="207"/>
    </location>
</feature>
<reference evidence="2 3" key="1">
    <citation type="submission" date="2019-07" db="EMBL/GenBank/DDBJ databases">
        <title>De Novo Assembly of kiwifruit Actinidia rufa.</title>
        <authorList>
            <person name="Sugita-Konishi S."/>
            <person name="Sato K."/>
            <person name="Mori E."/>
            <person name="Abe Y."/>
            <person name="Kisaki G."/>
            <person name="Hamano K."/>
            <person name="Suezawa K."/>
            <person name="Otani M."/>
            <person name="Fukuda T."/>
            <person name="Manabe T."/>
            <person name="Gomi K."/>
            <person name="Tabuchi M."/>
            <person name="Akimitsu K."/>
            <person name="Kataoka I."/>
        </authorList>
    </citation>
    <scope>NUCLEOTIDE SEQUENCE [LARGE SCALE GENOMIC DNA]</scope>
    <source>
        <strain evidence="3">cv. Fuchu</strain>
    </source>
</reference>
<feature type="compositionally biased region" description="Basic and acidic residues" evidence="1">
    <location>
        <begin position="126"/>
        <end position="141"/>
    </location>
</feature>
<gene>
    <name evidence="2" type="ORF">Acr_04g0005110</name>
</gene>
<evidence type="ECO:0000256" key="1">
    <source>
        <dbReference type="SAM" id="MobiDB-lite"/>
    </source>
</evidence>
<evidence type="ECO:0000313" key="2">
    <source>
        <dbReference type="EMBL" id="GFY85773.1"/>
    </source>
</evidence>
<feature type="compositionally biased region" description="Basic and acidic residues" evidence="1">
    <location>
        <begin position="168"/>
        <end position="178"/>
    </location>
</feature>
<dbReference type="OrthoDB" id="1712560at2759"/>
<feature type="region of interest" description="Disordered" evidence="1">
    <location>
        <begin position="122"/>
        <end position="152"/>
    </location>
</feature>
<organism evidence="2 3">
    <name type="scientific">Actinidia rufa</name>
    <dbReference type="NCBI Taxonomy" id="165716"/>
    <lineage>
        <taxon>Eukaryota</taxon>
        <taxon>Viridiplantae</taxon>
        <taxon>Streptophyta</taxon>
        <taxon>Embryophyta</taxon>
        <taxon>Tracheophyta</taxon>
        <taxon>Spermatophyta</taxon>
        <taxon>Magnoliopsida</taxon>
        <taxon>eudicotyledons</taxon>
        <taxon>Gunneridae</taxon>
        <taxon>Pentapetalae</taxon>
        <taxon>asterids</taxon>
        <taxon>Ericales</taxon>
        <taxon>Actinidiaceae</taxon>
        <taxon>Actinidia</taxon>
    </lineage>
</organism>
<dbReference type="Proteomes" id="UP000585474">
    <property type="component" value="Unassembled WGS sequence"/>
</dbReference>
<feature type="compositionally biased region" description="Basic and acidic residues" evidence="1">
    <location>
        <begin position="185"/>
        <end position="204"/>
    </location>
</feature>
<sequence length="268" mass="30560">MASGSKVKQPTVRTDDIQQNQNLVQQAIADIAHNCLGVLLDLNLISVNLVSKNQSPSPLPQMPGTVENLLARLVMVFPRLLEMSSFEHNPPYSIEIACLQHPEGLCAVVIFAIALRSRRGLSSNVTEERSSHGYQRRHDYNDSPPPPSNKYNEAKAILDKLVEDGEVRLPHVDKEPSRRNQQNSRELEVLEKDQGVDKDPLPRHDKGKKQVMMLSCYEADEVPYYVQQPIIPEPKEDFPLDANRHAHHLQHSMKFKWFSDFFKILSRD</sequence>
<evidence type="ECO:0000313" key="3">
    <source>
        <dbReference type="Proteomes" id="UP000585474"/>
    </source>
</evidence>
<dbReference type="AlphaFoldDB" id="A0A7J0EH06"/>
<comment type="caution">
    <text evidence="2">The sequence shown here is derived from an EMBL/GenBank/DDBJ whole genome shotgun (WGS) entry which is preliminary data.</text>
</comment>
<protein>
    <submittedName>
        <fullName evidence="2">Uncharacterized protein</fullName>
    </submittedName>
</protein>